<dbReference type="Proteomes" id="UP001275436">
    <property type="component" value="Unassembled WGS sequence"/>
</dbReference>
<evidence type="ECO:0000256" key="1">
    <source>
        <dbReference type="SAM" id="Phobius"/>
    </source>
</evidence>
<keyword evidence="1" id="KW-0812">Transmembrane</keyword>
<dbReference type="Pfam" id="PF06713">
    <property type="entry name" value="bPH_4"/>
    <property type="match status" value="1"/>
</dbReference>
<dbReference type="EMBL" id="BSKO01000001">
    <property type="protein sequence ID" value="GLO66112.1"/>
    <property type="molecule type" value="Genomic_DNA"/>
</dbReference>
<accession>A0ABQ5TJ44</accession>
<feature type="domain" description="Uncharacterized protein YyaB-like PH" evidence="2">
    <location>
        <begin position="55"/>
        <end position="128"/>
    </location>
</feature>
<evidence type="ECO:0000313" key="3">
    <source>
        <dbReference type="EMBL" id="GLO66112.1"/>
    </source>
</evidence>
<proteinExistence type="predicted"/>
<organism evidence="3 4">
    <name type="scientific">Oceanobacillus kimchii</name>
    <dbReference type="NCBI Taxonomy" id="746691"/>
    <lineage>
        <taxon>Bacteria</taxon>
        <taxon>Bacillati</taxon>
        <taxon>Bacillota</taxon>
        <taxon>Bacilli</taxon>
        <taxon>Bacillales</taxon>
        <taxon>Bacillaceae</taxon>
        <taxon>Oceanobacillus</taxon>
    </lineage>
</organism>
<comment type="caution">
    <text evidence="3">The sequence shown here is derived from an EMBL/GenBank/DDBJ whole genome shotgun (WGS) entry which is preliminary data.</text>
</comment>
<feature type="transmembrane region" description="Helical" evidence="1">
    <location>
        <begin position="33"/>
        <end position="54"/>
    </location>
</feature>
<name>A0ABQ5TJ44_9BACI</name>
<evidence type="ECO:0000259" key="2">
    <source>
        <dbReference type="Pfam" id="PF06713"/>
    </source>
</evidence>
<feature type="transmembrane region" description="Helical" evidence="1">
    <location>
        <begin position="9"/>
        <end position="27"/>
    </location>
</feature>
<sequence length="134" mass="15627">MVFKSKKDIWMGIIIWLMIILFLKFLYDSIVAFSIIGIVISIILTIFVGLIWFYTRYSINNDVLVIRYGIIKMSVNIQDITTISKTTNPFVSPALSIYRLEISYSKFKTVQISPKNEELFMEQLKMINPEITTK</sequence>
<evidence type="ECO:0000313" key="4">
    <source>
        <dbReference type="Proteomes" id="UP001275436"/>
    </source>
</evidence>
<keyword evidence="4" id="KW-1185">Reference proteome</keyword>
<protein>
    <recommendedName>
        <fullName evidence="2">Uncharacterized protein YyaB-like PH domain-containing protein</fullName>
    </recommendedName>
</protein>
<gene>
    <name evidence="3" type="ORF">MACH08_18960</name>
</gene>
<reference evidence="3 4" key="1">
    <citation type="submission" date="2023-02" db="EMBL/GenBank/DDBJ databases">
        <title>Oceanobacillus kimchii IFOP_LL358 isolated form Alexandrium catenella lab strain.</title>
        <authorList>
            <person name="Gajardo G."/>
            <person name="Ueki S."/>
            <person name="Maruyama F."/>
        </authorList>
    </citation>
    <scope>NUCLEOTIDE SEQUENCE [LARGE SCALE GENOMIC DNA]</scope>
    <source>
        <strain evidence="3 4">IFOP_LL358</strain>
    </source>
</reference>
<keyword evidence="1" id="KW-0472">Membrane</keyword>
<keyword evidence="1" id="KW-1133">Transmembrane helix</keyword>
<dbReference type="InterPro" id="IPR009589">
    <property type="entry name" value="PH_YyaB-like"/>
</dbReference>